<reference evidence="2" key="1">
    <citation type="submission" date="2021-02" db="EMBL/GenBank/DDBJ databases">
        <authorList>
            <person name="Dougan E. K."/>
            <person name="Rhodes N."/>
            <person name="Thang M."/>
            <person name="Chan C."/>
        </authorList>
    </citation>
    <scope>NUCLEOTIDE SEQUENCE</scope>
</reference>
<dbReference type="Proteomes" id="UP000649617">
    <property type="component" value="Unassembled WGS sequence"/>
</dbReference>
<dbReference type="EMBL" id="CAJNIZ010014176">
    <property type="protein sequence ID" value="CAE7358802.1"/>
    <property type="molecule type" value="Genomic_DNA"/>
</dbReference>
<feature type="non-terminal residue" evidence="2">
    <location>
        <position position="639"/>
    </location>
</feature>
<protein>
    <submittedName>
        <fullName evidence="2">Uncharacterized protein</fullName>
    </submittedName>
</protein>
<keyword evidence="3" id="KW-1185">Reference proteome</keyword>
<dbReference type="OrthoDB" id="414681at2759"/>
<accession>A0A812PU41</accession>
<comment type="caution">
    <text evidence="2">The sequence shown here is derived from an EMBL/GenBank/DDBJ whole genome shotgun (WGS) entry which is preliminary data.</text>
</comment>
<name>A0A812PU41_SYMPI</name>
<evidence type="ECO:0000313" key="2">
    <source>
        <dbReference type="EMBL" id="CAE7358802.1"/>
    </source>
</evidence>
<gene>
    <name evidence="2" type="ORF">SPIL2461_LOCUS8559</name>
</gene>
<sequence>MAEALELWEAFLLSWPSNLAVVSQLTSSSEGARPRMVRDLLGHKAPSTLIKRYRALRGYFDDLSNFRLAFPGNESDCYGYLCHLQDKGKAASARKGVIEALAFARFVIGVVEVGTVNESRRCHGNAKVVSNRDREQASALKVAELHRLHQALEHDPSLWNKVFSGRSLMCTSGRSRWEDLMHTERILWDYDSEGKLAFIECSVDIHKTRNAKQFKGTLLPFVAPALGVVDANWGALWLQARRDLGLKDPQDGGAMMPAPDANMQITDRSLERRSRRFRLDMSTIIESEAAFEKRCLELKSDGSLLAGMSGQGLKSYRSLAFALGTPQTAPNDAAYEGLAAKIYATSTPSLGDLATVRQLHFEATTLVIQTYKELVHQESAESTMRKLPLPEKRARRDSQIKRLAGLSIEGELDPSFQLIDSCNHQMETSTIFWLAPSKCPKREIEVLAGFREKPSTLQVEQNVVKLGHSPQALECDTSDSLRCQRAWMRRGLAYDQCNMISHAVHQKWVQRLLDSLSTMPPPGYSAISLSQCIRADKELFVLMSQENLASFKAGAGGVLPLDTLMNRLTYDVRVSQFLLPLPKSSAASSGGDGGRAPGLKRPRGKPQGPSGKAKAKARTRGGPKNKPASLANFDTRSKH</sequence>
<organism evidence="2 3">
    <name type="scientific">Symbiodinium pilosum</name>
    <name type="common">Dinoflagellate</name>
    <dbReference type="NCBI Taxonomy" id="2952"/>
    <lineage>
        <taxon>Eukaryota</taxon>
        <taxon>Sar</taxon>
        <taxon>Alveolata</taxon>
        <taxon>Dinophyceae</taxon>
        <taxon>Suessiales</taxon>
        <taxon>Symbiodiniaceae</taxon>
        <taxon>Symbiodinium</taxon>
    </lineage>
</organism>
<dbReference type="AlphaFoldDB" id="A0A812PU41"/>
<feature type="compositionally biased region" description="Basic residues" evidence="1">
    <location>
        <begin position="613"/>
        <end position="623"/>
    </location>
</feature>
<feature type="region of interest" description="Disordered" evidence="1">
    <location>
        <begin position="584"/>
        <end position="639"/>
    </location>
</feature>
<proteinExistence type="predicted"/>
<evidence type="ECO:0000313" key="3">
    <source>
        <dbReference type="Proteomes" id="UP000649617"/>
    </source>
</evidence>
<evidence type="ECO:0000256" key="1">
    <source>
        <dbReference type="SAM" id="MobiDB-lite"/>
    </source>
</evidence>